<dbReference type="Pfam" id="PF00293">
    <property type="entry name" value="NUDIX"/>
    <property type="match status" value="1"/>
</dbReference>
<sequence>MTPLAYDDALRDRIRTNLAGHRRRVVPVEGRRHAAVAILVVDSQVGEDRIDPSPWEDGAMRVIPGGAGDLDGRMANVAGGAAFVLCRRAARLRAHATQWALPGGRLDEGEDAVDAALRETHEEIGIELGRDAVLGLLDDYPTRSGYVITPVVVWGGGRLDIAPSPDEVLAAYRIGLHNLLVPDSPRFVDIPESDRPVVQVPLGNDLIHAPTGAVLVQFRWLALEGNPEPVVDFEQPTFAWR</sequence>
<keyword evidence="5 8" id="KW-0378">Hydrolase</keyword>
<evidence type="ECO:0000256" key="1">
    <source>
        <dbReference type="ARBA" id="ARBA00001936"/>
    </source>
</evidence>
<comment type="similarity">
    <text evidence="3 8">Belongs to the Nudix hydrolase family.</text>
</comment>
<dbReference type="GO" id="GO:0010945">
    <property type="term" value="F:coenzyme A diphosphatase activity"/>
    <property type="evidence" value="ECO:0007669"/>
    <property type="project" value="InterPro"/>
</dbReference>
<evidence type="ECO:0000259" key="9">
    <source>
        <dbReference type="PROSITE" id="PS51462"/>
    </source>
</evidence>
<protein>
    <submittedName>
        <fullName evidence="10">8-oxo-dGTP pyrophosphatase MutT (NUDIX family)</fullName>
    </submittedName>
</protein>
<dbReference type="EMBL" id="JACCAA010000001">
    <property type="protein sequence ID" value="NYG57781.1"/>
    <property type="molecule type" value="Genomic_DNA"/>
</dbReference>
<proteinExistence type="inferred from homology"/>
<dbReference type="Gene3D" id="3.90.79.10">
    <property type="entry name" value="Nucleoside Triphosphate Pyrophosphohydrolase"/>
    <property type="match status" value="1"/>
</dbReference>
<dbReference type="InterPro" id="IPR045121">
    <property type="entry name" value="CoAse"/>
</dbReference>
<dbReference type="RefSeq" id="WP_179501011.1">
    <property type="nucleotide sequence ID" value="NZ_JACCAA010000001.1"/>
</dbReference>
<comment type="cofactor">
    <cofactor evidence="2">
        <name>Mg(2+)</name>
        <dbReference type="ChEBI" id="CHEBI:18420"/>
    </cofactor>
</comment>
<name>A0A7Y9RYJ5_9ACTN</name>
<keyword evidence="11" id="KW-1185">Reference proteome</keyword>
<dbReference type="PRINTS" id="PR00502">
    <property type="entry name" value="NUDIXFAMILY"/>
</dbReference>
<dbReference type="PANTHER" id="PTHR12992:SF11">
    <property type="entry name" value="MITOCHONDRIAL COENZYME A DIPHOSPHATASE NUDT8"/>
    <property type="match status" value="1"/>
</dbReference>
<reference evidence="10 11" key="1">
    <citation type="submission" date="2020-07" db="EMBL/GenBank/DDBJ databases">
        <title>Sequencing the genomes of 1000 actinobacteria strains.</title>
        <authorList>
            <person name="Klenk H.-P."/>
        </authorList>
    </citation>
    <scope>NUCLEOTIDE SEQUENCE [LARGE SCALE GENOMIC DNA]</scope>
    <source>
        <strain evidence="10 11">DSM 23819</strain>
    </source>
</reference>
<evidence type="ECO:0000256" key="5">
    <source>
        <dbReference type="ARBA" id="ARBA00022801"/>
    </source>
</evidence>
<evidence type="ECO:0000256" key="7">
    <source>
        <dbReference type="ARBA" id="ARBA00023211"/>
    </source>
</evidence>
<dbReference type="GO" id="GO:0046872">
    <property type="term" value="F:metal ion binding"/>
    <property type="evidence" value="ECO:0007669"/>
    <property type="project" value="UniProtKB-KW"/>
</dbReference>
<accession>A0A7Y9RYJ5</accession>
<evidence type="ECO:0000313" key="10">
    <source>
        <dbReference type="EMBL" id="NYG57781.1"/>
    </source>
</evidence>
<keyword evidence="6" id="KW-0460">Magnesium</keyword>
<dbReference type="PROSITE" id="PS51462">
    <property type="entry name" value="NUDIX"/>
    <property type="match status" value="1"/>
</dbReference>
<evidence type="ECO:0000256" key="2">
    <source>
        <dbReference type="ARBA" id="ARBA00001946"/>
    </source>
</evidence>
<keyword evidence="7" id="KW-0464">Manganese</keyword>
<gene>
    <name evidence="10" type="ORF">BJ980_000704</name>
</gene>
<feature type="domain" description="Nudix hydrolase" evidence="9">
    <location>
        <begin position="31"/>
        <end position="241"/>
    </location>
</feature>
<evidence type="ECO:0000256" key="6">
    <source>
        <dbReference type="ARBA" id="ARBA00022842"/>
    </source>
</evidence>
<comment type="caution">
    <text evidence="10">The sequence shown here is derived from an EMBL/GenBank/DDBJ whole genome shotgun (WGS) entry which is preliminary data.</text>
</comment>
<organism evidence="10 11">
    <name type="scientific">Nocardioides daedukensis</name>
    <dbReference type="NCBI Taxonomy" id="634462"/>
    <lineage>
        <taxon>Bacteria</taxon>
        <taxon>Bacillati</taxon>
        <taxon>Actinomycetota</taxon>
        <taxon>Actinomycetes</taxon>
        <taxon>Propionibacteriales</taxon>
        <taxon>Nocardioidaceae</taxon>
        <taxon>Nocardioides</taxon>
    </lineage>
</organism>
<evidence type="ECO:0000256" key="3">
    <source>
        <dbReference type="ARBA" id="ARBA00005582"/>
    </source>
</evidence>
<evidence type="ECO:0000256" key="4">
    <source>
        <dbReference type="ARBA" id="ARBA00022723"/>
    </source>
</evidence>
<evidence type="ECO:0000313" key="11">
    <source>
        <dbReference type="Proteomes" id="UP000540656"/>
    </source>
</evidence>
<dbReference type="CDD" id="cd03426">
    <property type="entry name" value="NUDIX_CoAse_Nudt7"/>
    <property type="match status" value="1"/>
</dbReference>
<dbReference type="InterPro" id="IPR020084">
    <property type="entry name" value="NUDIX_hydrolase_CS"/>
</dbReference>
<comment type="cofactor">
    <cofactor evidence="1">
        <name>Mn(2+)</name>
        <dbReference type="ChEBI" id="CHEBI:29035"/>
    </cofactor>
</comment>
<dbReference type="SUPFAM" id="SSF55811">
    <property type="entry name" value="Nudix"/>
    <property type="match status" value="1"/>
</dbReference>
<evidence type="ECO:0000256" key="8">
    <source>
        <dbReference type="RuleBase" id="RU003476"/>
    </source>
</evidence>
<dbReference type="InterPro" id="IPR000086">
    <property type="entry name" value="NUDIX_hydrolase_dom"/>
</dbReference>
<keyword evidence="4" id="KW-0479">Metal-binding</keyword>
<dbReference type="Proteomes" id="UP000540656">
    <property type="component" value="Unassembled WGS sequence"/>
</dbReference>
<dbReference type="AlphaFoldDB" id="A0A7Y9RYJ5"/>
<dbReference type="InterPro" id="IPR015797">
    <property type="entry name" value="NUDIX_hydrolase-like_dom_sf"/>
</dbReference>
<dbReference type="InterPro" id="IPR020476">
    <property type="entry name" value="Nudix_hydrolase"/>
</dbReference>
<dbReference type="PROSITE" id="PS00893">
    <property type="entry name" value="NUDIX_BOX"/>
    <property type="match status" value="1"/>
</dbReference>
<dbReference type="PANTHER" id="PTHR12992">
    <property type="entry name" value="NUDIX HYDROLASE"/>
    <property type="match status" value="1"/>
</dbReference>